<dbReference type="InterPro" id="IPR011053">
    <property type="entry name" value="Single_hybrid_motif"/>
</dbReference>
<feature type="domain" description="CzcB-like C-terminal circularly permuted SH3-like" evidence="6">
    <location>
        <begin position="350"/>
        <end position="409"/>
    </location>
</feature>
<proteinExistence type="predicted"/>
<dbReference type="InterPro" id="IPR051909">
    <property type="entry name" value="MFP_Cation_Efflux"/>
</dbReference>
<evidence type="ECO:0000256" key="2">
    <source>
        <dbReference type="SAM" id="MobiDB-lite"/>
    </source>
</evidence>
<evidence type="ECO:0000259" key="4">
    <source>
        <dbReference type="Pfam" id="PF25971"/>
    </source>
</evidence>
<dbReference type="Gene3D" id="2.40.50.100">
    <property type="match status" value="1"/>
</dbReference>
<evidence type="ECO:0000256" key="1">
    <source>
        <dbReference type="ARBA" id="ARBA00022448"/>
    </source>
</evidence>
<evidence type="ECO:0000259" key="5">
    <source>
        <dbReference type="Pfam" id="PF25973"/>
    </source>
</evidence>
<dbReference type="SUPFAM" id="SSF51230">
    <property type="entry name" value="Single hybrid motif"/>
    <property type="match status" value="1"/>
</dbReference>
<keyword evidence="8" id="KW-1185">Reference proteome</keyword>
<evidence type="ECO:0000313" key="7">
    <source>
        <dbReference type="EMBL" id="MBN8431603.1"/>
    </source>
</evidence>
<dbReference type="Pfam" id="PF25971">
    <property type="entry name" value="CzcB_N"/>
    <property type="match status" value="1"/>
</dbReference>
<reference evidence="7 8" key="1">
    <citation type="submission" date="2020-12" db="EMBL/GenBank/DDBJ databases">
        <title>Oil enriched cultivation method for isolating marine PHA-producing bacteria.</title>
        <authorList>
            <person name="Zheng W."/>
            <person name="Yu S."/>
            <person name="Huang Y."/>
        </authorList>
    </citation>
    <scope>NUCLEOTIDE SEQUENCE [LARGE SCALE GENOMIC DNA]</scope>
    <source>
        <strain evidence="7 8">SN0-2</strain>
    </source>
</reference>
<dbReference type="Proteomes" id="UP000664293">
    <property type="component" value="Unassembled WGS sequence"/>
</dbReference>
<keyword evidence="1" id="KW-0813">Transport</keyword>
<name>A0ABS3E8G8_9GAMM</name>
<dbReference type="Pfam" id="PF25975">
    <property type="entry name" value="CzcB_C"/>
    <property type="match status" value="1"/>
</dbReference>
<accession>A0ABS3E8G8</accession>
<sequence>MKYRNKLRSIFAAVPLAALLACTAALVVPTLVVASAEEEHGEEHGEHEEERGPNGGRLLEEGDLEVELLISERGGTAELRAWISERGKALTKAGDARLAVELTRLGGKVDRFNFAPADGFWLGKGAVEEPHSFDVKVLLARNAERAEWHYESYEGRVEIASEMAAKVGIKTAATGPGEISQSLTLYGKTALAHGSLSHVRARFPGPIKTVLAEIGDRVRKGQKLAEVESNDSLQVYPITSPIDGLVIDKQASSGEYSGERELFTIANYDQLWAELRLFPSQRGQVARGQKVTLQADGQVVDTQVANLVPGTPGQPFVLVRTPIDNRKISWPPDLMLEGQVLVDHVRVPLLVESRALQPLGDGMVVFVKVGDSYEARPVELGRSDGRVTEVLSGLEVGQRYVTANSYLIKADIEKSGAAHAH</sequence>
<organism evidence="7 8">
    <name type="scientific">Microbulbifer salipaludis</name>
    <dbReference type="NCBI Taxonomy" id="187980"/>
    <lineage>
        <taxon>Bacteria</taxon>
        <taxon>Pseudomonadati</taxon>
        <taxon>Pseudomonadota</taxon>
        <taxon>Gammaproteobacteria</taxon>
        <taxon>Cellvibrionales</taxon>
        <taxon>Microbulbiferaceae</taxon>
        <taxon>Microbulbifer</taxon>
    </lineage>
</organism>
<feature type="compositionally biased region" description="Basic and acidic residues" evidence="2">
    <location>
        <begin position="37"/>
        <end position="52"/>
    </location>
</feature>
<feature type="domain" description="CzcB N-terminal" evidence="4">
    <location>
        <begin position="56"/>
        <end position="147"/>
    </location>
</feature>
<dbReference type="PROSITE" id="PS51257">
    <property type="entry name" value="PROKAR_LIPOPROTEIN"/>
    <property type="match status" value="1"/>
</dbReference>
<evidence type="ECO:0000259" key="6">
    <source>
        <dbReference type="Pfam" id="PF25975"/>
    </source>
</evidence>
<dbReference type="InterPro" id="IPR058646">
    <property type="entry name" value="CzcB_N"/>
</dbReference>
<dbReference type="EMBL" id="JAEKJR010000002">
    <property type="protein sequence ID" value="MBN8431603.1"/>
    <property type="molecule type" value="Genomic_DNA"/>
</dbReference>
<feature type="chain" id="PRO_5045481152" evidence="3">
    <location>
        <begin position="28"/>
        <end position="421"/>
    </location>
</feature>
<protein>
    <submittedName>
        <fullName evidence="7">Efflux RND transporter periplasmic adaptor subunit</fullName>
    </submittedName>
</protein>
<dbReference type="InterPro" id="IPR058649">
    <property type="entry name" value="CzcB_C"/>
</dbReference>
<dbReference type="PANTHER" id="PTHR30097:SF4">
    <property type="entry name" value="SLR6042 PROTEIN"/>
    <property type="match status" value="1"/>
</dbReference>
<evidence type="ECO:0000313" key="8">
    <source>
        <dbReference type="Proteomes" id="UP000664293"/>
    </source>
</evidence>
<comment type="caution">
    <text evidence="7">The sequence shown here is derived from an EMBL/GenBank/DDBJ whole genome shotgun (WGS) entry which is preliminary data.</text>
</comment>
<feature type="domain" description="CzcB-like barrel-sandwich hybrid" evidence="5">
    <location>
        <begin position="197"/>
        <end position="267"/>
    </location>
</feature>
<dbReference type="PANTHER" id="PTHR30097">
    <property type="entry name" value="CATION EFFLUX SYSTEM PROTEIN CUSB"/>
    <property type="match status" value="1"/>
</dbReference>
<dbReference type="RefSeq" id="WP_207002436.1">
    <property type="nucleotide sequence ID" value="NZ_JAEKJR010000002.1"/>
</dbReference>
<feature type="region of interest" description="Disordered" evidence="2">
    <location>
        <begin position="37"/>
        <end position="58"/>
    </location>
</feature>
<feature type="signal peptide" evidence="3">
    <location>
        <begin position="1"/>
        <end position="27"/>
    </location>
</feature>
<keyword evidence="3" id="KW-0732">Signal</keyword>
<gene>
    <name evidence="7" type="ORF">JF535_12140</name>
</gene>
<dbReference type="Gene3D" id="2.40.420.20">
    <property type="match status" value="1"/>
</dbReference>
<dbReference type="Pfam" id="PF25973">
    <property type="entry name" value="BSH_CzcB"/>
    <property type="match status" value="1"/>
</dbReference>
<dbReference type="InterPro" id="IPR058647">
    <property type="entry name" value="BSH_CzcB-like"/>
</dbReference>
<evidence type="ECO:0000256" key="3">
    <source>
        <dbReference type="SAM" id="SignalP"/>
    </source>
</evidence>